<proteinExistence type="inferred from homology"/>
<feature type="domain" description="VTT" evidence="8">
    <location>
        <begin position="59"/>
        <end position="177"/>
    </location>
</feature>
<dbReference type="InterPro" id="IPR015414">
    <property type="entry name" value="TMEM64"/>
</dbReference>
<evidence type="ECO:0000256" key="3">
    <source>
        <dbReference type="ARBA" id="ARBA00022692"/>
    </source>
</evidence>
<evidence type="ECO:0000313" key="9">
    <source>
        <dbReference type="EMBL" id="AHC13914.1"/>
    </source>
</evidence>
<keyword evidence="2 6" id="KW-1003">Cell membrane</keyword>
<dbReference type="InterPro" id="IPR032816">
    <property type="entry name" value="VTT_dom"/>
</dbReference>
<feature type="transmembrane region" description="Helical" evidence="6">
    <location>
        <begin position="120"/>
        <end position="142"/>
    </location>
</feature>
<evidence type="ECO:0000256" key="6">
    <source>
        <dbReference type="RuleBase" id="RU366058"/>
    </source>
</evidence>
<dbReference type="STRING" id="1307761.L21SP2_0482"/>
<feature type="region of interest" description="Disordered" evidence="7">
    <location>
        <begin position="232"/>
        <end position="260"/>
    </location>
</feature>
<feature type="transmembrane region" description="Helical" evidence="6">
    <location>
        <begin position="79"/>
        <end position="100"/>
    </location>
</feature>
<dbReference type="EMBL" id="CP006939">
    <property type="protein sequence ID" value="AHC13914.1"/>
    <property type="molecule type" value="Genomic_DNA"/>
</dbReference>
<dbReference type="KEGG" id="slr:L21SP2_0482"/>
<accession>V5WEC2</accession>
<dbReference type="PANTHER" id="PTHR12677:SF59">
    <property type="entry name" value="GOLGI APPARATUS MEMBRANE PROTEIN TVP38-RELATED"/>
    <property type="match status" value="1"/>
</dbReference>
<evidence type="ECO:0000256" key="2">
    <source>
        <dbReference type="ARBA" id="ARBA00022475"/>
    </source>
</evidence>
<dbReference type="HOGENOM" id="CLU_038944_3_2_12"/>
<dbReference type="OrthoDB" id="9812980at2"/>
<protein>
    <recommendedName>
        <fullName evidence="6">TVP38/TMEM64 family membrane protein</fullName>
    </recommendedName>
</protein>
<reference evidence="9 10" key="1">
    <citation type="journal article" date="2015" name="Stand. Genomic Sci.">
        <title>Complete genome sequence and description of Salinispira pacifica gen. nov., sp. nov., a novel spirochaete isolated form a hypersaline microbial mat.</title>
        <authorList>
            <person name="Ben Hania W."/>
            <person name="Joseph M."/>
            <person name="Schumann P."/>
            <person name="Bunk B."/>
            <person name="Fiebig A."/>
            <person name="Sproer C."/>
            <person name="Klenk H.P."/>
            <person name="Fardeau M.L."/>
            <person name="Spring S."/>
        </authorList>
    </citation>
    <scope>NUCLEOTIDE SEQUENCE [LARGE SCALE GENOMIC DNA]</scope>
    <source>
        <strain evidence="9 10">L21-RPul-D2</strain>
    </source>
</reference>
<dbReference type="AlphaFoldDB" id="V5WEC2"/>
<keyword evidence="4 6" id="KW-1133">Transmembrane helix</keyword>
<keyword evidence="10" id="KW-1185">Reference proteome</keyword>
<keyword evidence="5 6" id="KW-0472">Membrane</keyword>
<feature type="compositionally biased region" description="Basic and acidic residues" evidence="7">
    <location>
        <begin position="248"/>
        <end position="260"/>
    </location>
</feature>
<dbReference type="PATRIC" id="fig|1307761.3.peg.482"/>
<keyword evidence="3 6" id="KW-0812">Transmembrane</keyword>
<gene>
    <name evidence="9" type="ORF">L21SP2_0482</name>
</gene>
<feature type="transmembrane region" description="Helical" evidence="6">
    <location>
        <begin position="205"/>
        <end position="225"/>
    </location>
</feature>
<evidence type="ECO:0000256" key="1">
    <source>
        <dbReference type="ARBA" id="ARBA00004651"/>
    </source>
</evidence>
<comment type="subcellular location">
    <subcellularLocation>
        <location evidence="1 6">Cell membrane</location>
        <topology evidence="1 6">Multi-pass membrane protein</topology>
    </subcellularLocation>
</comment>
<evidence type="ECO:0000256" key="7">
    <source>
        <dbReference type="SAM" id="MobiDB-lite"/>
    </source>
</evidence>
<dbReference type="RefSeq" id="WP_024266846.1">
    <property type="nucleotide sequence ID" value="NC_023035.1"/>
</dbReference>
<comment type="similarity">
    <text evidence="6">Belongs to the TVP38/TMEM64 family.</text>
</comment>
<evidence type="ECO:0000256" key="4">
    <source>
        <dbReference type="ARBA" id="ARBA00022989"/>
    </source>
</evidence>
<organism evidence="9 10">
    <name type="scientific">Salinispira pacifica</name>
    <dbReference type="NCBI Taxonomy" id="1307761"/>
    <lineage>
        <taxon>Bacteria</taxon>
        <taxon>Pseudomonadati</taxon>
        <taxon>Spirochaetota</taxon>
        <taxon>Spirochaetia</taxon>
        <taxon>Spirochaetales</taxon>
        <taxon>Spirochaetaceae</taxon>
        <taxon>Salinispira</taxon>
    </lineage>
</organism>
<feature type="transmembrane region" description="Helical" evidence="6">
    <location>
        <begin position="154"/>
        <end position="175"/>
    </location>
</feature>
<dbReference type="Pfam" id="PF09335">
    <property type="entry name" value="VTT_dom"/>
    <property type="match status" value="1"/>
</dbReference>
<evidence type="ECO:0000313" key="10">
    <source>
        <dbReference type="Proteomes" id="UP000018680"/>
    </source>
</evidence>
<dbReference type="GO" id="GO:0005886">
    <property type="term" value="C:plasma membrane"/>
    <property type="evidence" value="ECO:0007669"/>
    <property type="project" value="UniProtKB-SubCell"/>
</dbReference>
<dbReference type="PANTHER" id="PTHR12677">
    <property type="entry name" value="GOLGI APPARATUS MEMBRANE PROTEIN TVP38-RELATED"/>
    <property type="match status" value="1"/>
</dbReference>
<dbReference type="eggNOG" id="COG0398">
    <property type="taxonomic scope" value="Bacteria"/>
</dbReference>
<dbReference type="Proteomes" id="UP000018680">
    <property type="component" value="Chromosome"/>
</dbReference>
<feature type="transmembrane region" description="Helical" evidence="6">
    <location>
        <begin position="44"/>
        <end position="72"/>
    </location>
</feature>
<name>V5WEC2_9SPIO</name>
<sequence>MKRGKLIALILAAGAVIAAAVIFDLPSLIMQGLDWISDLGWVGAIVYVLLYIALTVALIPGSIITLAGGFIFGLGYGTALVSLGSTVGASLAFLFGRFLFRNWVSRQMEGRPKFAAIDRAVAHEGWKIVFLTRLSPLFPFSLQNYAYGITGVRFLPYVLSSWIGMLPGTVMWVYFGSLAGNITEVAAGVSSDTIEQAGAAWLQTLINGLGLAATVAVTIFITRLARKALKKHMSSEDSPAGNDTDSQTDSRTHGESGEQP</sequence>
<evidence type="ECO:0000256" key="5">
    <source>
        <dbReference type="ARBA" id="ARBA00023136"/>
    </source>
</evidence>
<evidence type="ECO:0000259" key="8">
    <source>
        <dbReference type="Pfam" id="PF09335"/>
    </source>
</evidence>